<feature type="non-terminal residue" evidence="1">
    <location>
        <position position="1"/>
    </location>
</feature>
<comment type="caution">
    <text evidence="1">The sequence shown here is derived from an EMBL/GenBank/DDBJ whole genome shotgun (WGS) entry which is preliminary data.</text>
</comment>
<gene>
    <name evidence="1" type="ORF">S06H3_60870</name>
</gene>
<dbReference type="EMBL" id="BARV01039795">
    <property type="protein sequence ID" value="GAI48049.1"/>
    <property type="molecule type" value="Genomic_DNA"/>
</dbReference>
<accession>X1QXN3</accession>
<dbReference type="AlphaFoldDB" id="X1QXN3"/>
<proteinExistence type="predicted"/>
<reference evidence="1" key="1">
    <citation type="journal article" date="2014" name="Front. Microbiol.">
        <title>High frequency of phylogenetically diverse reductive dehalogenase-homologous genes in deep subseafloor sedimentary metagenomes.</title>
        <authorList>
            <person name="Kawai M."/>
            <person name="Futagami T."/>
            <person name="Toyoda A."/>
            <person name="Takaki Y."/>
            <person name="Nishi S."/>
            <person name="Hori S."/>
            <person name="Arai W."/>
            <person name="Tsubouchi T."/>
            <person name="Morono Y."/>
            <person name="Uchiyama I."/>
            <person name="Ito T."/>
            <person name="Fujiyama A."/>
            <person name="Inagaki F."/>
            <person name="Takami H."/>
        </authorList>
    </citation>
    <scope>NUCLEOTIDE SEQUENCE</scope>
    <source>
        <strain evidence="1">Expedition CK06-06</strain>
    </source>
</reference>
<name>X1QXN3_9ZZZZ</name>
<sequence length="31" mass="3530">YLENKIYEAFGFEGSPVVINLAKKKEERGTV</sequence>
<evidence type="ECO:0000313" key="1">
    <source>
        <dbReference type="EMBL" id="GAI48049.1"/>
    </source>
</evidence>
<protein>
    <submittedName>
        <fullName evidence="1">Uncharacterized protein</fullName>
    </submittedName>
</protein>
<organism evidence="1">
    <name type="scientific">marine sediment metagenome</name>
    <dbReference type="NCBI Taxonomy" id="412755"/>
    <lineage>
        <taxon>unclassified sequences</taxon>
        <taxon>metagenomes</taxon>
        <taxon>ecological metagenomes</taxon>
    </lineage>
</organism>